<name>A0A6L2ZL38_9ZZZZ</name>
<accession>A0A6L2ZL38</accession>
<sequence length="133" mass="13716">MSLEGLPVTTASDLSAIIDTTGWDARGLNAFKVNDGSNYSTLQMYNESVPVGSARREFAKGGFSITVLDPNGEGTCQPRLVATASLKMTILNSTSAPHGAPFTSSTASSADILLLGATVAELFHNKAVIPAAA</sequence>
<dbReference type="AlphaFoldDB" id="A0A6L2ZL38"/>
<evidence type="ECO:0000313" key="1">
    <source>
        <dbReference type="EMBL" id="GFM95141.1"/>
    </source>
</evidence>
<proteinExistence type="predicted"/>
<dbReference type="EMBL" id="BLWB01000020">
    <property type="protein sequence ID" value="GFM95141.1"/>
    <property type="molecule type" value="Genomic_RNA"/>
</dbReference>
<organism evidence="1">
    <name type="scientific">viral metagenome</name>
    <dbReference type="NCBI Taxonomy" id="1070528"/>
    <lineage>
        <taxon>unclassified sequences</taxon>
        <taxon>metagenomes</taxon>
        <taxon>organismal metagenomes</taxon>
    </lineage>
</organism>
<comment type="caution">
    <text evidence="1">The sequence shown here is derived from an EMBL/GenBank/DDBJ whole genome shotgun (WGS) entry which is preliminary data.</text>
</comment>
<gene>
    <name evidence="1" type="ORF">MMARV_C020P2</name>
</gene>
<protein>
    <submittedName>
        <fullName evidence="1">Uncharacterized protein</fullName>
    </submittedName>
</protein>
<reference evidence="1" key="1">
    <citation type="submission" date="2020-05" db="EMBL/GenBank/DDBJ databases">
        <title>Diverged and active partitiviruses in Lichen.</title>
        <authorList>
            <person name="Urayama S."/>
            <person name="Doi N."/>
            <person name="Kondo F."/>
            <person name="Chiba Y."/>
            <person name="Takaki Y."/>
            <person name="Hirai M."/>
            <person name="Minegishi Y."/>
            <person name="Hagiwara D."/>
            <person name="Nunoura T."/>
        </authorList>
    </citation>
    <scope>NUCLEOTIDE SEQUENCE</scope>
</reference>